<feature type="transmembrane region" description="Helical" evidence="7">
    <location>
        <begin position="113"/>
        <end position="134"/>
    </location>
</feature>
<keyword evidence="6 7" id="KW-0472">Membrane</keyword>
<evidence type="ECO:0000259" key="8">
    <source>
        <dbReference type="PROSITE" id="PS50928"/>
    </source>
</evidence>
<dbReference type="Pfam" id="PF00528">
    <property type="entry name" value="BPD_transp_1"/>
    <property type="match status" value="1"/>
</dbReference>
<feature type="transmembrane region" description="Helical" evidence="7">
    <location>
        <begin position="272"/>
        <end position="297"/>
    </location>
</feature>
<keyword evidence="4 7" id="KW-0812">Transmembrane</keyword>
<evidence type="ECO:0000256" key="1">
    <source>
        <dbReference type="ARBA" id="ARBA00004651"/>
    </source>
</evidence>
<proteinExistence type="inferred from homology"/>
<name>A0A157ZN58_9BURK</name>
<keyword evidence="2 7" id="KW-0813">Transport</keyword>
<feature type="domain" description="ABC transmembrane type-1" evidence="8">
    <location>
        <begin position="107"/>
        <end position="337"/>
    </location>
</feature>
<evidence type="ECO:0000313" key="10">
    <source>
        <dbReference type="Proteomes" id="UP000054903"/>
    </source>
</evidence>
<feature type="transmembrane region" description="Helical" evidence="7">
    <location>
        <begin position="21"/>
        <end position="42"/>
    </location>
</feature>
<evidence type="ECO:0000256" key="2">
    <source>
        <dbReference type="ARBA" id="ARBA00022448"/>
    </source>
</evidence>
<dbReference type="EMBL" id="FCNX02000002">
    <property type="protein sequence ID" value="SAK46950.1"/>
    <property type="molecule type" value="Genomic_DNA"/>
</dbReference>
<comment type="subcellular location">
    <subcellularLocation>
        <location evidence="1 7">Cell membrane</location>
        <topology evidence="1 7">Multi-pass membrane protein</topology>
    </subcellularLocation>
</comment>
<organism evidence="9 10">
    <name type="scientific">Caballeronia fortuita</name>
    <dbReference type="NCBI Taxonomy" id="1777138"/>
    <lineage>
        <taxon>Bacteria</taxon>
        <taxon>Pseudomonadati</taxon>
        <taxon>Pseudomonadota</taxon>
        <taxon>Betaproteobacteria</taxon>
        <taxon>Burkholderiales</taxon>
        <taxon>Burkholderiaceae</taxon>
        <taxon>Caballeronia</taxon>
    </lineage>
</organism>
<gene>
    <name evidence="9" type="ORF">AWB77_00879</name>
</gene>
<dbReference type="RefSeq" id="WP_061133193.1">
    <property type="nucleotide sequence ID" value="NZ_FCNX02000002.1"/>
</dbReference>
<evidence type="ECO:0000256" key="3">
    <source>
        <dbReference type="ARBA" id="ARBA00022475"/>
    </source>
</evidence>
<dbReference type="AlphaFoldDB" id="A0A157ZN58"/>
<evidence type="ECO:0000313" key="9">
    <source>
        <dbReference type="EMBL" id="SAK46950.1"/>
    </source>
</evidence>
<dbReference type="InterPro" id="IPR045621">
    <property type="entry name" value="BPD_transp_1_N"/>
</dbReference>
<dbReference type="InterPro" id="IPR000515">
    <property type="entry name" value="MetI-like"/>
</dbReference>
<dbReference type="Pfam" id="PF19300">
    <property type="entry name" value="BPD_transp_1_N"/>
    <property type="match status" value="1"/>
</dbReference>
<evidence type="ECO:0000256" key="5">
    <source>
        <dbReference type="ARBA" id="ARBA00022989"/>
    </source>
</evidence>
<dbReference type="PANTHER" id="PTHR43163">
    <property type="entry name" value="DIPEPTIDE TRANSPORT SYSTEM PERMEASE PROTEIN DPPB-RELATED"/>
    <property type="match status" value="1"/>
</dbReference>
<comment type="similarity">
    <text evidence="7">Belongs to the binding-protein-dependent transport system permease family.</text>
</comment>
<feature type="transmembrane region" description="Helical" evidence="7">
    <location>
        <begin position="146"/>
        <end position="168"/>
    </location>
</feature>
<comment type="caution">
    <text evidence="9">The sequence shown here is derived from an EMBL/GenBank/DDBJ whole genome shotgun (WGS) entry which is preliminary data.</text>
</comment>
<keyword evidence="5 7" id="KW-1133">Transmembrane helix</keyword>
<dbReference type="PANTHER" id="PTHR43163:SF6">
    <property type="entry name" value="DIPEPTIDE TRANSPORT SYSTEM PERMEASE PROTEIN DPPB-RELATED"/>
    <property type="match status" value="1"/>
</dbReference>
<keyword evidence="10" id="KW-1185">Reference proteome</keyword>
<sequence length="346" mass="37338">MSLFIAWRSVPRPLRIVIARIGILVPQMFGVMFATFLLIRLLPGDPALLMLGNMATPEAIASLRERLHLNGSVWSQFGGYVSALMHGDLGTSMFTSNPVTVDLLQRVPATLELIVYSMILTVVLGVGIAVTSAVRPGGVVDRASRVYGLAAGAIPDFWVGLLLIYTLFHLAGIAPAPFGRVDSFVTPPPTVTGFYTIDSVIAGDWEAWRSSVSHLWLPVLTLTIVNMGGLMKLTRATFEGLYKSEFIRHGRASGLSERTLVLSALRNSLPPIITMIGFLFGFLLGAAVLVETIFAWGGLGQYAVQAVMNSDYPALQGFVLVAAAFILLVYTAVDVLYGLADPRIEI</sequence>
<dbReference type="SUPFAM" id="SSF161098">
    <property type="entry name" value="MetI-like"/>
    <property type="match status" value="1"/>
</dbReference>
<dbReference type="Proteomes" id="UP000054903">
    <property type="component" value="Unassembled WGS sequence"/>
</dbReference>
<dbReference type="Gene3D" id="1.10.3720.10">
    <property type="entry name" value="MetI-like"/>
    <property type="match status" value="1"/>
</dbReference>
<dbReference type="CDD" id="cd06261">
    <property type="entry name" value="TM_PBP2"/>
    <property type="match status" value="1"/>
</dbReference>
<accession>A0A157ZN58</accession>
<feature type="transmembrane region" description="Helical" evidence="7">
    <location>
        <begin position="215"/>
        <end position="233"/>
    </location>
</feature>
<feature type="transmembrane region" description="Helical" evidence="7">
    <location>
        <begin position="317"/>
        <end position="340"/>
    </location>
</feature>
<keyword evidence="3" id="KW-1003">Cell membrane</keyword>
<evidence type="ECO:0000256" key="4">
    <source>
        <dbReference type="ARBA" id="ARBA00022692"/>
    </source>
</evidence>
<dbReference type="PROSITE" id="PS50928">
    <property type="entry name" value="ABC_TM1"/>
    <property type="match status" value="1"/>
</dbReference>
<dbReference type="STRING" id="1777138.AWB77_00879"/>
<dbReference type="GO" id="GO:0005886">
    <property type="term" value="C:plasma membrane"/>
    <property type="evidence" value="ECO:0007669"/>
    <property type="project" value="UniProtKB-SubCell"/>
</dbReference>
<reference evidence="9" key="1">
    <citation type="submission" date="2016-01" db="EMBL/GenBank/DDBJ databases">
        <authorList>
            <person name="Peeters C."/>
        </authorList>
    </citation>
    <scope>NUCLEOTIDE SEQUENCE</scope>
    <source>
        <strain evidence="9">LMG 29320</strain>
    </source>
</reference>
<evidence type="ECO:0000256" key="7">
    <source>
        <dbReference type="RuleBase" id="RU363032"/>
    </source>
</evidence>
<evidence type="ECO:0000256" key="6">
    <source>
        <dbReference type="ARBA" id="ARBA00023136"/>
    </source>
</evidence>
<dbReference type="InterPro" id="IPR035906">
    <property type="entry name" value="MetI-like_sf"/>
</dbReference>
<protein>
    <submittedName>
        <fullName evidence="9">Binding-protein-dependent transport system inner membrane protein</fullName>
    </submittedName>
</protein>
<dbReference type="GO" id="GO:0071916">
    <property type="term" value="F:dipeptide transmembrane transporter activity"/>
    <property type="evidence" value="ECO:0007669"/>
    <property type="project" value="TreeGrafter"/>
</dbReference>